<evidence type="ECO:0000256" key="3">
    <source>
        <dbReference type="ARBA" id="ARBA00011049"/>
    </source>
</evidence>
<evidence type="ECO:0000256" key="5">
    <source>
        <dbReference type="ARBA" id="ARBA00022475"/>
    </source>
</evidence>
<dbReference type="PANTHER" id="PTHR30034">
    <property type="entry name" value="FLAGELLAR MOTOR SWITCH PROTEIN FLIM"/>
    <property type="match status" value="1"/>
</dbReference>
<dbReference type="OrthoDB" id="9806941at2"/>
<comment type="similarity">
    <text evidence="3">Belongs to the FliM family.</text>
</comment>
<keyword evidence="13" id="KW-1185">Reference proteome</keyword>
<dbReference type="AlphaFoldDB" id="A0A226BYW7"/>
<evidence type="ECO:0000256" key="8">
    <source>
        <dbReference type="ARBA" id="ARBA00023136"/>
    </source>
</evidence>
<dbReference type="InterPro" id="IPR001689">
    <property type="entry name" value="Flag_FliM"/>
</dbReference>
<gene>
    <name evidence="12" type="ORF">CDO51_04055</name>
</gene>
<keyword evidence="9" id="KW-0975">Bacterial flagellum</keyword>
<evidence type="ECO:0000256" key="4">
    <source>
        <dbReference type="ARBA" id="ARBA00021898"/>
    </source>
</evidence>
<dbReference type="InterPro" id="IPR036429">
    <property type="entry name" value="SpoA-like_sf"/>
</dbReference>
<keyword evidence="12" id="KW-0966">Cell projection</keyword>
<keyword evidence="5" id="KW-1003">Cell membrane</keyword>
<keyword evidence="12" id="KW-0282">Flagellum</keyword>
<sequence length="333" mass="37494">MSEVLSQSEIDDLLSAISTGDLEMEQAKKEESTKKVKPYDFRRPAKFSKDQIRTIQMINENFARLLSTYLSAYLRTYVEIELASVDQVTYDEFMRSLASPTIMGVFSAPPMEGNSLLELNPNIAFAIIDRLLGGPGDSFESTGELTEIEEVVVKKIFDRMLSSMKEAWKNVGDVEIQFERIENNPQFTQVVSPNEIVSVVAFSVKIGDSEGLFNICLPYIFLEPVIDKLSARFWFATGHPKKITDEESQALKDRLQKTEIPVIAELGSTNITVKDFLNLQEGDVISLDRQYEEEIDIIVGRETKFKGKPGSLKKKLAVQITDIVREGEDSLGK</sequence>
<keyword evidence="7" id="KW-0283">Flagellar rotation</keyword>
<name>A0A226BYW7_9FIRM</name>
<dbReference type="RefSeq" id="WP_089023023.1">
    <property type="nucleotide sequence ID" value="NZ_NIQC01000006.1"/>
</dbReference>
<dbReference type="PANTHER" id="PTHR30034:SF6">
    <property type="entry name" value="YOP PROTEINS TRANSLOCATION PROTEIN Q"/>
    <property type="match status" value="1"/>
</dbReference>
<evidence type="ECO:0000256" key="6">
    <source>
        <dbReference type="ARBA" id="ARBA00022500"/>
    </source>
</evidence>
<comment type="caution">
    <text evidence="12">The sequence shown here is derived from an EMBL/GenBank/DDBJ whole genome shotgun (WGS) entry which is preliminary data.</text>
</comment>
<dbReference type="SUPFAM" id="SSF103039">
    <property type="entry name" value="CheC-like"/>
    <property type="match status" value="1"/>
</dbReference>
<evidence type="ECO:0000256" key="9">
    <source>
        <dbReference type="ARBA" id="ARBA00023143"/>
    </source>
</evidence>
<dbReference type="GO" id="GO:0003774">
    <property type="term" value="F:cytoskeletal motor activity"/>
    <property type="evidence" value="ECO:0007669"/>
    <property type="project" value="InterPro"/>
</dbReference>
<protein>
    <recommendedName>
        <fullName evidence="4 10">Flagellar motor switch protein FliM</fullName>
    </recommendedName>
</protein>
<dbReference type="Pfam" id="PF01052">
    <property type="entry name" value="FliMN_C"/>
    <property type="match status" value="1"/>
</dbReference>
<dbReference type="Gene3D" id="2.30.330.10">
    <property type="entry name" value="SpoA-like"/>
    <property type="match status" value="1"/>
</dbReference>
<evidence type="ECO:0000259" key="11">
    <source>
        <dbReference type="Pfam" id="PF01052"/>
    </source>
</evidence>
<dbReference type="InterPro" id="IPR028976">
    <property type="entry name" value="CheC-like_sf"/>
</dbReference>
<evidence type="ECO:0000256" key="10">
    <source>
        <dbReference type="NCBIfam" id="TIGR01397"/>
    </source>
</evidence>
<dbReference type="InterPro" id="IPR001543">
    <property type="entry name" value="FliN-like_C"/>
</dbReference>
<evidence type="ECO:0000256" key="1">
    <source>
        <dbReference type="ARBA" id="ARBA00004117"/>
    </source>
</evidence>
<organism evidence="12 13">
    <name type="scientific">Natranaerobius trueperi</name>
    <dbReference type="NCBI Taxonomy" id="759412"/>
    <lineage>
        <taxon>Bacteria</taxon>
        <taxon>Bacillati</taxon>
        <taxon>Bacillota</taxon>
        <taxon>Clostridia</taxon>
        <taxon>Natranaerobiales</taxon>
        <taxon>Natranaerobiaceae</taxon>
        <taxon>Natranaerobius</taxon>
    </lineage>
</organism>
<dbReference type="GO" id="GO:0071978">
    <property type="term" value="P:bacterial-type flagellum-dependent swarming motility"/>
    <property type="evidence" value="ECO:0007669"/>
    <property type="project" value="TreeGrafter"/>
</dbReference>
<dbReference type="Pfam" id="PF02154">
    <property type="entry name" value="FliM"/>
    <property type="match status" value="1"/>
</dbReference>
<feature type="domain" description="Flagellar motor switch protein FliN-like C-terminal" evidence="11">
    <location>
        <begin position="254"/>
        <end position="324"/>
    </location>
</feature>
<evidence type="ECO:0000313" key="13">
    <source>
        <dbReference type="Proteomes" id="UP000214588"/>
    </source>
</evidence>
<dbReference type="SUPFAM" id="SSF101801">
    <property type="entry name" value="Surface presentation of antigens (SPOA)"/>
    <property type="match status" value="1"/>
</dbReference>
<evidence type="ECO:0000256" key="7">
    <source>
        <dbReference type="ARBA" id="ARBA00022779"/>
    </source>
</evidence>
<dbReference type="GO" id="GO:0005886">
    <property type="term" value="C:plasma membrane"/>
    <property type="evidence" value="ECO:0007669"/>
    <property type="project" value="UniProtKB-SubCell"/>
</dbReference>
<dbReference type="EMBL" id="NIQC01000006">
    <property type="protein sequence ID" value="OWZ84238.1"/>
    <property type="molecule type" value="Genomic_DNA"/>
</dbReference>
<dbReference type="PRINTS" id="PR00955">
    <property type="entry name" value="FLGMOTORFLIM"/>
</dbReference>
<dbReference type="NCBIfam" id="TIGR01397">
    <property type="entry name" value="fliM_switch"/>
    <property type="match status" value="1"/>
</dbReference>
<keyword evidence="8" id="KW-0472">Membrane</keyword>
<dbReference type="GO" id="GO:0009425">
    <property type="term" value="C:bacterial-type flagellum basal body"/>
    <property type="evidence" value="ECO:0007669"/>
    <property type="project" value="UniProtKB-SubCell"/>
</dbReference>
<dbReference type="CDD" id="cd17908">
    <property type="entry name" value="FliM"/>
    <property type="match status" value="1"/>
</dbReference>
<reference evidence="12 13" key="1">
    <citation type="submission" date="2017-06" db="EMBL/GenBank/DDBJ databases">
        <title>Draft Genome Sequence of Natranaerobius trueperi halophilic, alkalithermophilic bacteria from soda lakes.</title>
        <authorList>
            <person name="Zhao B."/>
        </authorList>
    </citation>
    <scope>NUCLEOTIDE SEQUENCE [LARGE SCALE GENOMIC DNA]</scope>
    <source>
        <strain evidence="12 13">DSM 18760</strain>
    </source>
</reference>
<evidence type="ECO:0000313" key="12">
    <source>
        <dbReference type="EMBL" id="OWZ84238.1"/>
    </source>
</evidence>
<proteinExistence type="inferred from homology"/>
<comment type="subcellular location">
    <subcellularLocation>
        <location evidence="1">Bacterial flagellum basal body</location>
    </subcellularLocation>
    <subcellularLocation>
        <location evidence="2">Cell membrane</location>
        <topology evidence="2">Peripheral membrane protein</topology>
    </subcellularLocation>
</comment>
<dbReference type="Proteomes" id="UP000214588">
    <property type="component" value="Unassembled WGS sequence"/>
</dbReference>
<dbReference type="Gene3D" id="3.40.1550.10">
    <property type="entry name" value="CheC-like"/>
    <property type="match status" value="1"/>
</dbReference>
<dbReference type="GO" id="GO:0050918">
    <property type="term" value="P:positive chemotaxis"/>
    <property type="evidence" value="ECO:0007669"/>
    <property type="project" value="TreeGrafter"/>
</dbReference>
<keyword evidence="6" id="KW-0145">Chemotaxis</keyword>
<accession>A0A226BYW7</accession>
<keyword evidence="12" id="KW-0969">Cilium</keyword>
<evidence type="ECO:0000256" key="2">
    <source>
        <dbReference type="ARBA" id="ARBA00004202"/>
    </source>
</evidence>
<dbReference type="PIRSF" id="PIRSF002888">
    <property type="entry name" value="FliM"/>
    <property type="match status" value="1"/>
</dbReference>